<dbReference type="GO" id="GO:0065002">
    <property type="term" value="P:intracellular protein transmembrane transport"/>
    <property type="evidence" value="ECO:0007669"/>
    <property type="project" value="UniProtKB-UniRule"/>
</dbReference>
<dbReference type="Gene3D" id="1.20.1640.10">
    <property type="entry name" value="Multidrug efflux transporter AcrB transmembrane domain"/>
    <property type="match status" value="1"/>
</dbReference>
<reference evidence="12 13" key="1">
    <citation type="submission" date="2017-07" db="EMBL/GenBank/DDBJ databases">
        <title>Mechanisms for carbon and nitrogen cycling indicate functional differentiation within the Candidate Phyla Radiation.</title>
        <authorList>
            <person name="Danczak R.E."/>
            <person name="Johnston M.D."/>
            <person name="Kenah C."/>
            <person name="Slattery M."/>
            <person name="Wrighton K.C."/>
            <person name="Wilkins M.J."/>
        </authorList>
    </citation>
    <scope>NUCLEOTIDE SEQUENCE [LARGE SCALE GENOMIC DNA]</scope>
    <source>
        <strain evidence="12">Gr01-1014_77</strain>
    </source>
</reference>
<dbReference type="GO" id="GO:0006605">
    <property type="term" value="P:protein targeting"/>
    <property type="evidence" value="ECO:0007669"/>
    <property type="project" value="UniProtKB-UniRule"/>
</dbReference>
<dbReference type="InterPro" id="IPR022646">
    <property type="entry name" value="SecD/SecF_CS"/>
</dbReference>
<comment type="similarity">
    <text evidence="10">Belongs to the SecD/SecF family. SecF subfamily.</text>
</comment>
<dbReference type="Pfam" id="PF02355">
    <property type="entry name" value="SecD_SecF_C"/>
    <property type="match status" value="1"/>
</dbReference>
<evidence type="ECO:0000256" key="4">
    <source>
        <dbReference type="ARBA" id="ARBA00022519"/>
    </source>
</evidence>
<keyword evidence="8 10" id="KW-0811">Translocation</keyword>
<keyword evidence="7 10" id="KW-1133">Transmembrane helix</keyword>
<evidence type="ECO:0000256" key="1">
    <source>
        <dbReference type="ARBA" id="ARBA00004651"/>
    </source>
</evidence>
<keyword evidence="3 10" id="KW-1003">Cell membrane</keyword>
<feature type="transmembrane region" description="Helical" evidence="10">
    <location>
        <begin position="238"/>
        <end position="255"/>
    </location>
</feature>
<gene>
    <name evidence="10" type="primary">secF</name>
    <name evidence="12" type="ORF">G01um101477_498</name>
</gene>
<dbReference type="Proteomes" id="UP000319613">
    <property type="component" value="Unassembled WGS sequence"/>
</dbReference>
<evidence type="ECO:0000256" key="9">
    <source>
        <dbReference type="ARBA" id="ARBA00023136"/>
    </source>
</evidence>
<feature type="transmembrane region" description="Helical" evidence="10">
    <location>
        <begin position="12"/>
        <end position="31"/>
    </location>
</feature>
<keyword evidence="2 10" id="KW-0813">Transport</keyword>
<evidence type="ECO:0000313" key="12">
    <source>
        <dbReference type="EMBL" id="TSC65382.1"/>
    </source>
</evidence>
<name>A0A554JAL6_9BACT</name>
<dbReference type="InterPro" id="IPR048634">
    <property type="entry name" value="SecD_SecF_C"/>
</dbReference>
<dbReference type="GO" id="GO:0005886">
    <property type="term" value="C:plasma membrane"/>
    <property type="evidence" value="ECO:0007669"/>
    <property type="project" value="UniProtKB-SubCell"/>
</dbReference>
<dbReference type="GO" id="GO:0043952">
    <property type="term" value="P:protein transport by the Sec complex"/>
    <property type="evidence" value="ECO:0007669"/>
    <property type="project" value="UniProtKB-UniRule"/>
</dbReference>
<dbReference type="NCBIfam" id="TIGR00966">
    <property type="entry name" value="transloc_SecF"/>
    <property type="match status" value="1"/>
</dbReference>
<keyword evidence="4" id="KW-0997">Cell inner membrane</keyword>
<dbReference type="HAMAP" id="MF_01464_B">
    <property type="entry name" value="SecF_B"/>
    <property type="match status" value="1"/>
</dbReference>
<proteinExistence type="inferred from homology"/>
<evidence type="ECO:0000259" key="11">
    <source>
        <dbReference type="PROSITE" id="PS50156"/>
    </source>
</evidence>
<feature type="transmembrane region" description="Helical" evidence="10">
    <location>
        <begin position="123"/>
        <end position="142"/>
    </location>
</feature>
<dbReference type="InterPro" id="IPR000731">
    <property type="entry name" value="SSD"/>
</dbReference>
<evidence type="ECO:0000256" key="8">
    <source>
        <dbReference type="ARBA" id="ARBA00023010"/>
    </source>
</evidence>
<evidence type="ECO:0000256" key="2">
    <source>
        <dbReference type="ARBA" id="ARBA00022448"/>
    </source>
</evidence>
<sequence>MLNIIKHYKFWFSVSAVLFIAAVISLSMYGLRPGLDFTGGSLAQISFKTQPNIQAIKDEVSKVVENAAVQTAGETDVIIKTKALEKEELDKIYAGLRATQGEFVEKSYNLIGPIVSKELVWKAIWQLVLVSLGIVFYIAYAFRKITKPITSWKFGWAAIIALLHDLVIVLGLFSILGHFAHVEVDTMFVTALLTVLGFSVHDTIVVFDRIRENLRIEAGKPIEEIVNHSINQTIVRSLNTSLTVLFVLLSLLLFGGATIKYFVLALFVGVIAGTYSSIFIASPILVIWEKWQNRRAS</sequence>
<dbReference type="PANTHER" id="PTHR30081:SF8">
    <property type="entry name" value="PROTEIN TRANSLOCASE SUBUNIT SECF"/>
    <property type="match status" value="1"/>
</dbReference>
<dbReference type="GO" id="GO:0015450">
    <property type="term" value="F:protein-transporting ATPase activity"/>
    <property type="evidence" value="ECO:0007669"/>
    <property type="project" value="InterPro"/>
</dbReference>
<feature type="domain" description="SSD" evidence="11">
    <location>
        <begin position="123"/>
        <end position="287"/>
    </location>
</feature>
<evidence type="ECO:0000256" key="10">
    <source>
        <dbReference type="HAMAP-Rule" id="MF_01464"/>
    </source>
</evidence>
<dbReference type="PRINTS" id="PR01755">
    <property type="entry name" value="SECFTRNLCASE"/>
</dbReference>
<keyword evidence="9 10" id="KW-0472">Membrane</keyword>
<keyword evidence="5 10" id="KW-0812">Transmembrane</keyword>
<dbReference type="PANTHER" id="PTHR30081">
    <property type="entry name" value="PROTEIN-EXPORT MEMBRANE PROTEIN SEC"/>
    <property type="match status" value="1"/>
</dbReference>
<dbReference type="AlphaFoldDB" id="A0A554JAL6"/>
<feature type="transmembrane region" description="Helical" evidence="10">
    <location>
        <begin position="154"/>
        <end position="180"/>
    </location>
</feature>
<dbReference type="EMBL" id="VMFF01000048">
    <property type="protein sequence ID" value="TSC65382.1"/>
    <property type="molecule type" value="Genomic_DNA"/>
</dbReference>
<organism evidence="12 13">
    <name type="scientific">Candidatus Doudnabacteria bacterium Gr01-1014_77</name>
    <dbReference type="NCBI Taxonomy" id="2017133"/>
    <lineage>
        <taxon>Bacteria</taxon>
        <taxon>Candidatus Doudnaibacteriota</taxon>
    </lineage>
</organism>
<feature type="transmembrane region" description="Helical" evidence="10">
    <location>
        <begin position="186"/>
        <end position="207"/>
    </location>
</feature>
<comment type="subcellular location">
    <subcellularLocation>
        <location evidence="1 10">Cell membrane</location>
        <topology evidence="1 10">Multi-pass membrane protein</topology>
    </subcellularLocation>
</comment>
<dbReference type="PROSITE" id="PS50156">
    <property type="entry name" value="SSD"/>
    <property type="match status" value="1"/>
</dbReference>
<comment type="function">
    <text evidence="10">Part of the Sec protein translocase complex. Interacts with the SecYEG preprotein conducting channel. SecDF uses the proton motive force (PMF) to complete protein translocation after the ATP-dependent function of SecA.</text>
</comment>
<comment type="subunit">
    <text evidence="10">Forms a complex with SecD. Part of the essential Sec protein translocation apparatus which comprises SecA, SecYEG and auxiliary proteins SecDF. Other proteins may also be involved.</text>
</comment>
<evidence type="ECO:0000256" key="3">
    <source>
        <dbReference type="ARBA" id="ARBA00022475"/>
    </source>
</evidence>
<keyword evidence="6 10" id="KW-0653">Protein transport</keyword>
<dbReference type="Pfam" id="PF07549">
    <property type="entry name" value="Sec_GG"/>
    <property type="match status" value="1"/>
</dbReference>
<dbReference type="SUPFAM" id="SSF82866">
    <property type="entry name" value="Multidrug efflux transporter AcrB transmembrane domain"/>
    <property type="match status" value="1"/>
</dbReference>
<evidence type="ECO:0000256" key="7">
    <source>
        <dbReference type="ARBA" id="ARBA00022989"/>
    </source>
</evidence>
<feature type="transmembrane region" description="Helical" evidence="10">
    <location>
        <begin position="261"/>
        <end position="288"/>
    </location>
</feature>
<comment type="caution">
    <text evidence="12">The sequence shown here is derived from an EMBL/GenBank/DDBJ whole genome shotgun (WGS) entry which is preliminary data.</text>
</comment>
<protein>
    <recommendedName>
        <fullName evidence="10">Protein-export membrane protein SecF</fullName>
    </recommendedName>
</protein>
<evidence type="ECO:0000313" key="13">
    <source>
        <dbReference type="Proteomes" id="UP000319613"/>
    </source>
</evidence>
<dbReference type="InterPro" id="IPR022813">
    <property type="entry name" value="SecD/SecF_arch_bac"/>
</dbReference>
<accession>A0A554JAL6</accession>
<evidence type="ECO:0000256" key="6">
    <source>
        <dbReference type="ARBA" id="ARBA00022927"/>
    </source>
</evidence>
<dbReference type="InterPro" id="IPR022645">
    <property type="entry name" value="SecD/SecF_bac"/>
</dbReference>
<evidence type="ECO:0000256" key="5">
    <source>
        <dbReference type="ARBA" id="ARBA00022692"/>
    </source>
</evidence>
<dbReference type="InterPro" id="IPR005665">
    <property type="entry name" value="SecF_bac"/>
</dbReference>